<evidence type="ECO:0000313" key="1">
    <source>
        <dbReference type="EMBL" id="GMR47365.1"/>
    </source>
</evidence>
<reference evidence="2" key="1">
    <citation type="submission" date="2022-10" db="EMBL/GenBank/DDBJ databases">
        <title>Genome assembly of Pristionchus species.</title>
        <authorList>
            <person name="Yoshida K."/>
            <person name="Sommer R.J."/>
        </authorList>
    </citation>
    <scope>NUCLEOTIDE SEQUENCE [LARGE SCALE GENOMIC DNA]</scope>
    <source>
        <strain evidence="2">RS5460</strain>
    </source>
</reference>
<feature type="non-terminal residue" evidence="1">
    <location>
        <position position="1"/>
    </location>
</feature>
<evidence type="ECO:0000313" key="2">
    <source>
        <dbReference type="Proteomes" id="UP001328107"/>
    </source>
</evidence>
<sequence length="119" mass="13918">KEFPTDRFAHRKELCPNVDENLVKRKDENVETAFEILCIVRADYMSEGLINEFDRYSYYERLTFSENVVRGLGKFTFMDVFLPFFVGILDKETDSAVWDNLVKAIKLFLECQPTQGTSN</sequence>
<gene>
    <name evidence="1" type="ORF">PMAYCL1PPCAC_17560</name>
</gene>
<protein>
    <submittedName>
        <fullName evidence="1">Uncharacterized protein</fullName>
    </submittedName>
</protein>
<organism evidence="1 2">
    <name type="scientific">Pristionchus mayeri</name>
    <dbReference type="NCBI Taxonomy" id="1317129"/>
    <lineage>
        <taxon>Eukaryota</taxon>
        <taxon>Metazoa</taxon>
        <taxon>Ecdysozoa</taxon>
        <taxon>Nematoda</taxon>
        <taxon>Chromadorea</taxon>
        <taxon>Rhabditida</taxon>
        <taxon>Rhabditina</taxon>
        <taxon>Diplogasteromorpha</taxon>
        <taxon>Diplogasteroidea</taxon>
        <taxon>Neodiplogasteridae</taxon>
        <taxon>Pristionchus</taxon>
    </lineage>
</organism>
<name>A0AAN5CN43_9BILA</name>
<proteinExistence type="predicted"/>
<comment type="caution">
    <text evidence="1">The sequence shown here is derived from an EMBL/GenBank/DDBJ whole genome shotgun (WGS) entry which is preliminary data.</text>
</comment>
<dbReference type="EMBL" id="BTRK01000004">
    <property type="protein sequence ID" value="GMR47365.1"/>
    <property type="molecule type" value="Genomic_DNA"/>
</dbReference>
<feature type="non-terminal residue" evidence="1">
    <location>
        <position position="119"/>
    </location>
</feature>
<dbReference type="AlphaFoldDB" id="A0AAN5CN43"/>
<dbReference type="Proteomes" id="UP001328107">
    <property type="component" value="Unassembled WGS sequence"/>
</dbReference>
<keyword evidence="2" id="KW-1185">Reference proteome</keyword>
<accession>A0AAN5CN43</accession>